<gene>
    <name evidence="1" type="ORF">HMP0721_1991</name>
</gene>
<dbReference type="RefSeq" id="WP_006599413.1">
    <property type="nucleotide sequence ID" value="NZ_GL622359.1"/>
</dbReference>
<comment type="caution">
    <text evidence="1">The sequence shown here is derived from an EMBL/GenBank/DDBJ whole genome shotgun (WGS) entry which is preliminary data.</text>
</comment>
<reference evidence="1 2" key="1">
    <citation type="submission" date="2010-12" db="EMBL/GenBank/DDBJ databases">
        <authorList>
            <person name="Muzny D."/>
            <person name="Qin X."/>
            <person name="Deng J."/>
            <person name="Jiang H."/>
            <person name="Liu Y."/>
            <person name="Qu J."/>
            <person name="Song X.-Z."/>
            <person name="Zhang L."/>
            <person name="Thornton R."/>
            <person name="Coyle M."/>
            <person name="Francisco L."/>
            <person name="Jackson L."/>
            <person name="Javaid M."/>
            <person name="Korchina V."/>
            <person name="Kovar C."/>
            <person name="Mata R."/>
            <person name="Mathew T."/>
            <person name="Ngo R."/>
            <person name="Nguyen L."/>
            <person name="Nguyen N."/>
            <person name="Okwuonu G."/>
            <person name="Ongeri F."/>
            <person name="Pham C."/>
            <person name="Simmons D."/>
            <person name="Wilczek-Boney K."/>
            <person name="Hale W."/>
            <person name="Jakkamsetti A."/>
            <person name="Pham P."/>
            <person name="Ruth R."/>
            <person name="San Lucas F."/>
            <person name="Warren J."/>
            <person name="Zhang J."/>
            <person name="Zhao Z."/>
            <person name="Zhou C."/>
            <person name="Zhu D."/>
            <person name="Lee S."/>
            <person name="Bess C."/>
            <person name="Blankenburg K."/>
            <person name="Forbes L."/>
            <person name="Fu Q."/>
            <person name="Gubbala S."/>
            <person name="Hirani K."/>
            <person name="Jayaseelan J.C."/>
            <person name="Lara F."/>
            <person name="Munidasa M."/>
            <person name="Palculict T."/>
            <person name="Patil S."/>
            <person name="Pu L.-L."/>
            <person name="Saada N."/>
            <person name="Tang L."/>
            <person name="Weissenberger G."/>
            <person name="Zhu Y."/>
            <person name="Hemphill L."/>
            <person name="Shang Y."/>
            <person name="Youmans B."/>
            <person name="Ayvaz T."/>
            <person name="Ross M."/>
            <person name="Santibanez J."/>
            <person name="Aqrawi P."/>
            <person name="Gross S."/>
            <person name="Joshi V."/>
            <person name="Fowler G."/>
            <person name="Nazareth L."/>
            <person name="Reid J."/>
            <person name="Worley K."/>
            <person name="Petrosino J."/>
            <person name="Highlander S."/>
            <person name="Gibbs R."/>
        </authorList>
    </citation>
    <scope>NUCLEOTIDE SEQUENCE [LARGE SCALE GENOMIC DNA]</scope>
    <source>
        <strain evidence="1 2">ATCC 23263</strain>
    </source>
</reference>
<evidence type="ECO:0000313" key="1">
    <source>
        <dbReference type="EMBL" id="EFV00958.1"/>
    </source>
</evidence>
<dbReference type="EMBL" id="AEQN01000025">
    <property type="protein sequence ID" value="EFV00958.1"/>
    <property type="molecule type" value="Genomic_DNA"/>
</dbReference>
<sequence>MIDHFKGFKVVELGTHAAVARAARTTAAGGWRRARFGARFIV</sequence>
<keyword evidence="2" id="KW-1185">Reference proteome</keyword>
<protein>
    <submittedName>
        <fullName evidence="1">Uncharacterized protein</fullName>
    </submittedName>
</protein>
<dbReference type="AlphaFoldDB" id="E6MJ06"/>
<proteinExistence type="predicted"/>
<organism evidence="1 2">
    <name type="scientific">Pseudoramibacter alactolyticus ATCC 23263</name>
    <dbReference type="NCBI Taxonomy" id="887929"/>
    <lineage>
        <taxon>Bacteria</taxon>
        <taxon>Bacillati</taxon>
        <taxon>Bacillota</taxon>
        <taxon>Clostridia</taxon>
        <taxon>Eubacteriales</taxon>
        <taxon>Eubacteriaceae</taxon>
        <taxon>Pseudoramibacter</taxon>
    </lineage>
</organism>
<evidence type="ECO:0000313" key="2">
    <source>
        <dbReference type="Proteomes" id="UP000004754"/>
    </source>
</evidence>
<accession>E6MJ06</accession>
<name>E6MJ06_9FIRM</name>
<dbReference type="Proteomes" id="UP000004754">
    <property type="component" value="Unassembled WGS sequence"/>
</dbReference>
<dbReference type="HOGENOM" id="CLU_3256480_0_0_9"/>